<evidence type="ECO:0000256" key="3">
    <source>
        <dbReference type="ARBA" id="ARBA00023163"/>
    </source>
</evidence>
<dbReference type="SUPFAM" id="SSF48498">
    <property type="entry name" value="Tetracyclin repressor-like, C-terminal domain"/>
    <property type="match status" value="1"/>
</dbReference>
<dbReference type="OrthoDB" id="3210322at2"/>
<gene>
    <name evidence="6" type="ORF">BKM31_08655</name>
</gene>
<dbReference type="Pfam" id="PF13305">
    <property type="entry name" value="TetR_C_33"/>
    <property type="match status" value="1"/>
</dbReference>
<keyword evidence="7" id="KW-1185">Reference proteome</keyword>
<dbReference type="InterPro" id="IPR001647">
    <property type="entry name" value="HTH_TetR"/>
</dbReference>
<dbReference type="GO" id="GO:0003700">
    <property type="term" value="F:DNA-binding transcription factor activity"/>
    <property type="evidence" value="ECO:0007669"/>
    <property type="project" value="TreeGrafter"/>
</dbReference>
<sequence>MSKDREEGGRVAAQSVGRRERVRQATLAEIRAAARRLLIEQGSQAVTINAVAREMGMSGPALYHYFAGHDELVGAVTADFFRELTAAVEAGRDSHPPGEHGPRLLGACRAMRRWAVTHRAEFGWVFASPITAERRPDSPRELAGRDFEQVFLEEVAELWRSRPFPVPAPGELHPSIRSQLRAYADATGMGLPVEAIHVVMSCWIRLYGLLCMEVLNQLDFVYPDMEAVFEECLREIAPRLGLDYEGPSDL</sequence>
<dbReference type="Proteomes" id="UP000190797">
    <property type="component" value="Chromosome"/>
</dbReference>
<feature type="DNA-binding region" description="H-T-H motif" evidence="4">
    <location>
        <begin position="47"/>
        <end position="66"/>
    </location>
</feature>
<dbReference type="PRINTS" id="PR00455">
    <property type="entry name" value="HTHTETR"/>
</dbReference>
<dbReference type="SUPFAM" id="SSF46689">
    <property type="entry name" value="Homeodomain-like"/>
    <property type="match status" value="1"/>
</dbReference>
<accession>A0A1U9ZUC5</accession>
<dbReference type="KEGG" id="noa:BKM31_08655"/>
<proteinExistence type="predicted"/>
<evidence type="ECO:0000313" key="7">
    <source>
        <dbReference type="Proteomes" id="UP000190797"/>
    </source>
</evidence>
<evidence type="ECO:0000256" key="1">
    <source>
        <dbReference type="ARBA" id="ARBA00023015"/>
    </source>
</evidence>
<dbReference type="Gene3D" id="1.10.357.10">
    <property type="entry name" value="Tetracycline Repressor, domain 2"/>
    <property type="match status" value="1"/>
</dbReference>
<evidence type="ECO:0000256" key="2">
    <source>
        <dbReference type="ARBA" id="ARBA00023125"/>
    </source>
</evidence>
<dbReference type="Pfam" id="PF00440">
    <property type="entry name" value="TetR_N"/>
    <property type="match status" value="1"/>
</dbReference>
<dbReference type="GO" id="GO:0000976">
    <property type="term" value="F:transcription cis-regulatory region binding"/>
    <property type="evidence" value="ECO:0007669"/>
    <property type="project" value="TreeGrafter"/>
</dbReference>
<evidence type="ECO:0000256" key="4">
    <source>
        <dbReference type="PROSITE-ProRule" id="PRU00335"/>
    </source>
</evidence>
<evidence type="ECO:0000259" key="5">
    <source>
        <dbReference type="PROSITE" id="PS50977"/>
    </source>
</evidence>
<dbReference type="InterPro" id="IPR025996">
    <property type="entry name" value="MT1864/Rv1816-like_C"/>
</dbReference>
<keyword evidence="2 4" id="KW-0238">DNA-binding</keyword>
<dbReference type="PANTHER" id="PTHR30055:SF243">
    <property type="entry name" value="HTH-TYPE TRANSCRIPTIONAL REGULATOR RV1816"/>
    <property type="match status" value="1"/>
</dbReference>
<name>A0A1U9ZUC5_9ACTN</name>
<dbReference type="STRING" id="1909395.BKM31_08655"/>
<keyword evidence="1" id="KW-0805">Transcription regulation</keyword>
<evidence type="ECO:0000313" key="6">
    <source>
        <dbReference type="EMBL" id="AQZ61537.1"/>
    </source>
</evidence>
<reference evidence="7" key="1">
    <citation type="journal article" date="2017" name="Med. Chem. Commun.">
        <title>Nonomuraea sp. ATCC 55076 harbours the largest actinomycete chromosome to date and the kistamicin biosynthetic gene cluster.</title>
        <authorList>
            <person name="Nazari B."/>
            <person name="Forneris C.C."/>
            <person name="Gibson M.I."/>
            <person name="Moon K."/>
            <person name="Schramma K.R."/>
            <person name="Seyedsayamdost M.R."/>
        </authorList>
    </citation>
    <scope>NUCLEOTIDE SEQUENCE [LARGE SCALE GENOMIC DNA]</scope>
    <source>
        <strain evidence="7">ATCC 55076</strain>
    </source>
</reference>
<dbReference type="InterPro" id="IPR036271">
    <property type="entry name" value="Tet_transcr_reg_TetR-rel_C_sf"/>
</dbReference>
<protein>
    <submittedName>
        <fullName evidence="6">TetR family transcriptional regulator</fullName>
    </submittedName>
</protein>
<dbReference type="PANTHER" id="PTHR30055">
    <property type="entry name" value="HTH-TYPE TRANSCRIPTIONAL REGULATOR RUTR"/>
    <property type="match status" value="1"/>
</dbReference>
<dbReference type="InterPro" id="IPR009057">
    <property type="entry name" value="Homeodomain-like_sf"/>
</dbReference>
<dbReference type="InterPro" id="IPR050109">
    <property type="entry name" value="HTH-type_TetR-like_transc_reg"/>
</dbReference>
<dbReference type="AlphaFoldDB" id="A0A1U9ZUC5"/>
<keyword evidence="3" id="KW-0804">Transcription</keyword>
<dbReference type="PROSITE" id="PS50977">
    <property type="entry name" value="HTH_TETR_2"/>
    <property type="match status" value="1"/>
</dbReference>
<organism evidence="6 7">
    <name type="scientific">[Actinomadura] parvosata subsp. kistnae</name>
    <dbReference type="NCBI Taxonomy" id="1909395"/>
    <lineage>
        <taxon>Bacteria</taxon>
        <taxon>Bacillati</taxon>
        <taxon>Actinomycetota</taxon>
        <taxon>Actinomycetes</taxon>
        <taxon>Streptosporangiales</taxon>
        <taxon>Streptosporangiaceae</taxon>
        <taxon>Nonomuraea</taxon>
    </lineage>
</organism>
<dbReference type="EMBL" id="CP017717">
    <property type="protein sequence ID" value="AQZ61537.1"/>
    <property type="molecule type" value="Genomic_DNA"/>
</dbReference>
<feature type="domain" description="HTH tetR-type" evidence="5">
    <location>
        <begin position="24"/>
        <end position="84"/>
    </location>
</feature>